<gene>
    <name evidence="1" type="ORF">BDK92_7332</name>
</gene>
<keyword evidence="2" id="KW-1185">Reference proteome</keyword>
<dbReference type="AlphaFoldDB" id="A0A495JV23"/>
<accession>A0A495JV23</accession>
<sequence length="129" mass="14720">MSYEIPEPARYRRIKGGAEVTVRSCTGPNRLDTVAVRGSRHTTYVRLENFWKKYKADPARIYFQHNTLTPDNVRTTWDNALVIPAVGDEIPLTCGYMGAAVTWTVARVEWLNRWAVLLHMTRPTGEVQA</sequence>
<dbReference type="RefSeq" id="WP_121160791.1">
    <property type="nucleotide sequence ID" value="NZ_RBKT01000001.1"/>
</dbReference>
<dbReference type="EMBL" id="RBKT01000001">
    <property type="protein sequence ID" value="RKR92850.1"/>
    <property type="molecule type" value="Genomic_DNA"/>
</dbReference>
<comment type="caution">
    <text evidence="1">The sequence shown here is derived from an EMBL/GenBank/DDBJ whole genome shotgun (WGS) entry which is preliminary data.</text>
</comment>
<evidence type="ECO:0000313" key="1">
    <source>
        <dbReference type="EMBL" id="RKR92850.1"/>
    </source>
</evidence>
<evidence type="ECO:0000313" key="2">
    <source>
        <dbReference type="Proteomes" id="UP000277671"/>
    </source>
</evidence>
<proteinExistence type="predicted"/>
<reference evidence="1 2" key="1">
    <citation type="submission" date="2018-10" db="EMBL/GenBank/DDBJ databases">
        <title>Sequencing the genomes of 1000 actinobacteria strains.</title>
        <authorList>
            <person name="Klenk H.-P."/>
        </authorList>
    </citation>
    <scope>NUCLEOTIDE SEQUENCE [LARGE SCALE GENOMIC DNA]</scope>
    <source>
        <strain evidence="1 2">DSM 45175</strain>
    </source>
</reference>
<organism evidence="1 2">
    <name type="scientific">Micromonospora pisi</name>
    <dbReference type="NCBI Taxonomy" id="589240"/>
    <lineage>
        <taxon>Bacteria</taxon>
        <taxon>Bacillati</taxon>
        <taxon>Actinomycetota</taxon>
        <taxon>Actinomycetes</taxon>
        <taxon>Micromonosporales</taxon>
        <taxon>Micromonosporaceae</taxon>
        <taxon>Micromonospora</taxon>
    </lineage>
</organism>
<name>A0A495JV23_9ACTN</name>
<protein>
    <submittedName>
        <fullName evidence="1">Uncharacterized protein</fullName>
    </submittedName>
</protein>
<dbReference type="Proteomes" id="UP000277671">
    <property type="component" value="Unassembled WGS sequence"/>
</dbReference>